<dbReference type="EMBL" id="CP036269">
    <property type="protein sequence ID" value="QDT41256.1"/>
    <property type="molecule type" value="Genomic_DNA"/>
</dbReference>
<dbReference type="InterPro" id="IPR008040">
    <property type="entry name" value="Hydant_A_N"/>
</dbReference>
<evidence type="ECO:0000259" key="4">
    <source>
        <dbReference type="Pfam" id="PF05378"/>
    </source>
</evidence>
<sequence length="1279" mass="138661">MNELKSEKSDLKWEFWIDVGGTFTDCIARSPENEFTPFKTLSSGMTKGRIQQICDPTTIVDPSRTGDPAEFWQDYQIEFLNEEGQPIHSAQVTTFDTTTGTLCFTSSLPETVKESTGYELSSGEEAPVLAIRWILGLKKSDTISNVSVKLGTTRGTNALLTRNGARTAFITTKGFADVLLIGNQDRPRLFDLVIQKPEPLFETSVEIEERIDAEGTVLHAPNPEQIRQQLQDLKATEVESLAICLLHSFANPDHEELVARIAEDIGFEEISVSSRLSPLIKIVSRGDTTVMDAYLNPILKDYIKKLRAPLQNCDLKLMTSAGGLVDATHFVGKDSILSGPAGGVIGYSRVAEVAGFPKSIGFDMGGTSTDVSRFDGIYEREFETRKAGVRIVAPMLSIETVAAGGGSICGFDGIKLHVGPDSAGANPGPTCYGRGGPLTVTDLNLYLGKIIPARFPFALDRSAVEQRLTQLCEEIAASPMGKTYTPLELAEGFLQIANANMVRAIRNISVARGYDPADYVLVSFGGAGSQHACAIARALGIHEVLIHPYSGILSAFGIGQADVRRFGQQSVLKPWSAELKQELQTRFEKLDQNVYDEVRSEGIPPERINEPEHSLEMRYLGTDATIQIRCQADADELTAFEQEHQRLYGYIHKSRAVEVTALRTEIVGQMEEPNLPAAELISRVPTPLETVETCFQGTLQQSAVYLRDELQPGDQISGPAIICEAISTVIIDPGFNAEILARGETLIRETTQNTGPHHGISTEADPVMLEIFNNLFASIAEQMGITLQKTSISTNVKERLDFSCAVFSSTGDLVVNAPHIPVHLGAMSETVKRIIADNPDLASGDVFVTNDPYRGGSHLPDVTVITPVHHPETSELLFFTASRAHHAEIGGIVPGSMPPFSKTLADEGVLIRNFKLVDQGVSREDELRALLQSGEHPSRSVADNLADVSAQVAANNCGVTLLNDLVRRYSLPVVQAYMIHIQQAATQKMQLALDQIEDGVYSFTDHLDNGVPLSVNITIQGTSATVDFTGTGPVLETNLNANRAIVNAAVLYVFRCLIQEDIPLNSGVLAPIEIVLPECFLNPPERETPAECAAMVGGNVETSQRTVDTLLGALNKAAASQGTMNNLTFGDETFGYYETICGGSGATADHDGTDAVHTHMTNTRLTDAEIIERRYPVRLHEFSIRKKSGGTGQYHGGDGIIRRIEFLKPLKISLISERRGEYPPFGLEGALPGQIGENLLQKANQTSQESLGGKFSLSVEAGDTLTIKTPGGGGFGKPE</sequence>
<dbReference type="Pfam" id="PF19278">
    <property type="entry name" value="Hydant_A_C"/>
    <property type="match status" value="1"/>
</dbReference>
<dbReference type="GO" id="GO:0017168">
    <property type="term" value="F:5-oxoprolinase (ATP-hydrolyzing) activity"/>
    <property type="evidence" value="ECO:0007669"/>
    <property type="project" value="TreeGrafter"/>
</dbReference>
<evidence type="ECO:0000313" key="7">
    <source>
        <dbReference type="Proteomes" id="UP000317171"/>
    </source>
</evidence>
<dbReference type="Pfam" id="PF05378">
    <property type="entry name" value="Hydant_A_N"/>
    <property type="match status" value="1"/>
</dbReference>
<comment type="similarity">
    <text evidence="1">Belongs to the oxoprolinase family.</text>
</comment>
<name>A0A517RBM1_9PLAN</name>
<organism evidence="6 7">
    <name type="scientific">Gimesia alba</name>
    <dbReference type="NCBI Taxonomy" id="2527973"/>
    <lineage>
        <taxon>Bacteria</taxon>
        <taxon>Pseudomonadati</taxon>
        <taxon>Planctomycetota</taxon>
        <taxon>Planctomycetia</taxon>
        <taxon>Planctomycetales</taxon>
        <taxon>Planctomycetaceae</taxon>
        <taxon>Gimesia</taxon>
    </lineage>
</organism>
<dbReference type="PANTHER" id="PTHR11365">
    <property type="entry name" value="5-OXOPROLINASE RELATED"/>
    <property type="match status" value="1"/>
</dbReference>
<dbReference type="InterPro" id="IPR003692">
    <property type="entry name" value="Hydantoinase_B"/>
</dbReference>
<protein>
    <submittedName>
        <fullName evidence="6">Acetophenone carboxylase gamma subunit</fullName>
        <ecNumber evidence="6">6.4.1.8</ecNumber>
    </submittedName>
</protein>
<dbReference type="KEGG" id="gaz:Pan241w_13160"/>
<accession>A0A517RBM1</accession>
<dbReference type="Pfam" id="PF01968">
    <property type="entry name" value="Hydantoinase_A"/>
    <property type="match status" value="1"/>
</dbReference>
<evidence type="ECO:0000259" key="2">
    <source>
        <dbReference type="Pfam" id="PF01968"/>
    </source>
</evidence>
<dbReference type="GO" id="GO:0016874">
    <property type="term" value="F:ligase activity"/>
    <property type="evidence" value="ECO:0007669"/>
    <property type="project" value="UniProtKB-KW"/>
</dbReference>
<evidence type="ECO:0000256" key="1">
    <source>
        <dbReference type="ARBA" id="ARBA00010403"/>
    </source>
</evidence>
<dbReference type="PANTHER" id="PTHR11365:SF23">
    <property type="entry name" value="HYPOTHETICAL 5-OXOPROLINASE (EUROFUNG)-RELATED"/>
    <property type="match status" value="1"/>
</dbReference>
<dbReference type="Pfam" id="PF02538">
    <property type="entry name" value="Hydantoinase_B"/>
    <property type="match status" value="1"/>
</dbReference>
<evidence type="ECO:0000259" key="5">
    <source>
        <dbReference type="Pfam" id="PF19278"/>
    </source>
</evidence>
<reference evidence="6 7" key="1">
    <citation type="submission" date="2019-02" db="EMBL/GenBank/DDBJ databases">
        <title>Deep-cultivation of Planctomycetes and their phenomic and genomic characterization uncovers novel biology.</title>
        <authorList>
            <person name="Wiegand S."/>
            <person name="Jogler M."/>
            <person name="Boedeker C."/>
            <person name="Pinto D."/>
            <person name="Vollmers J."/>
            <person name="Rivas-Marin E."/>
            <person name="Kohn T."/>
            <person name="Peeters S.H."/>
            <person name="Heuer A."/>
            <person name="Rast P."/>
            <person name="Oberbeckmann S."/>
            <person name="Bunk B."/>
            <person name="Jeske O."/>
            <person name="Meyerdierks A."/>
            <person name="Storesund J.E."/>
            <person name="Kallscheuer N."/>
            <person name="Luecker S."/>
            <person name="Lage O.M."/>
            <person name="Pohl T."/>
            <person name="Merkel B.J."/>
            <person name="Hornburger P."/>
            <person name="Mueller R.-W."/>
            <person name="Bruemmer F."/>
            <person name="Labrenz M."/>
            <person name="Spormann A.M."/>
            <person name="Op den Camp H."/>
            <person name="Overmann J."/>
            <person name="Amann R."/>
            <person name="Jetten M.S.M."/>
            <person name="Mascher T."/>
            <person name="Medema M.H."/>
            <person name="Devos D.P."/>
            <person name="Kaster A.-K."/>
            <person name="Ovreas L."/>
            <person name="Rohde M."/>
            <person name="Galperin M.Y."/>
            <person name="Jogler C."/>
        </authorList>
    </citation>
    <scope>NUCLEOTIDE SEQUENCE [LARGE SCALE GENOMIC DNA]</scope>
    <source>
        <strain evidence="6 7">Pan241w</strain>
    </source>
</reference>
<evidence type="ECO:0000313" key="6">
    <source>
        <dbReference type="EMBL" id="QDT41256.1"/>
    </source>
</evidence>
<evidence type="ECO:0000259" key="3">
    <source>
        <dbReference type="Pfam" id="PF02538"/>
    </source>
</evidence>
<keyword evidence="7" id="KW-1185">Reference proteome</keyword>
<feature type="domain" description="Hydantoinase A/oxoprolinase" evidence="2">
    <location>
        <begin position="285"/>
        <end position="564"/>
    </location>
</feature>
<dbReference type="GO" id="GO:0006749">
    <property type="term" value="P:glutathione metabolic process"/>
    <property type="evidence" value="ECO:0007669"/>
    <property type="project" value="TreeGrafter"/>
</dbReference>
<dbReference type="InterPro" id="IPR045079">
    <property type="entry name" value="Oxoprolinase-like"/>
</dbReference>
<dbReference type="EC" id="6.4.1.8" evidence="6"/>
<dbReference type="GO" id="GO:0005829">
    <property type="term" value="C:cytosol"/>
    <property type="evidence" value="ECO:0007669"/>
    <property type="project" value="TreeGrafter"/>
</dbReference>
<feature type="domain" description="Hydantoinase/oxoprolinase N-terminal" evidence="4">
    <location>
        <begin position="116"/>
        <end position="265"/>
    </location>
</feature>
<feature type="domain" description="Acetophenone carboxylase-like C-terminal" evidence="5">
    <location>
        <begin position="578"/>
        <end position="738"/>
    </location>
</feature>
<dbReference type="AlphaFoldDB" id="A0A517RBM1"/>
<keyword evidence="6" id="KW-0436">Ligase</keyword>
<gene>
    <name evidence="6" type="primary">apc3</name>
    <name evidence="6" type="ORF">Pan241w_13160</name>
</gene>
<feature type="domain" description="Hydantoinase B/oxoprolinase" evidence="3">
    <location>
        <begin position="765"/>
        <end position="1278"/>
    </location>
</feature>
<dbReference type="InterPro" id="IPR049517">
    <property type="entry name" value="ACX-like_C"/>
</dbReference>
<dbReference type="InterPro" id="IPR002821">
    <property type="entry name" value="Hydantoinase_A"/>
</dbReference>
<proteinExistence type="inferred from homology"/>
<dbReference type="Proteomes" id="UP000317171">
    <property type="component" value="Chromosome"/>
</dbReference>